<feature type="region of interest" description="Disordered" evidence="1">
    <location>
        <begin position="38"/>
        <end position="64"/>
    </location>
</feature>
<dbReference type="Proteomes" id="UP000324222">
    <property type="component" value="Unassembled WGS sequence"/>
</dbReference>
<organism evidence="2 3">
    <name type="scientific">Portunus trituberculatus</name>
    <name type="common">Swimming crab</name>
    <name type="synonym">Neptunus trituberculatus</name>
    <dbReference type="NCBI Taxonomy" id="210409"/>
    <lineage>
        <taxon>Eukaryota</taxon>
        <taxon>Metazoa</taxon>
        <taxon>Ecdysozoa</taxon>
        <taxon>Arthropoda</taxon>
        <taxon>Crustacea</taxon>
        <taxon>Multicrustacea</taxon>
        <taxon>Malacostraca</taxon>
        <taxon>Eumalacostraca</taxon>
        <taxon>Eucarida</taxon>
        <taxon>Decapoda</taxon>
        <taxon>Pleocyemata</taxon>
        <taxon>Brachyura</taxon>
        <taxon>Eubrachyura</taxon>
        <taxon>Portunoidea</taxon>
        <taxon>Portunidae</taxon>
        <taxon>Portuninae</taxon>
        <taxon>Portunus</taxon>
    </lineage>
</organism>
<comment type="caution">
    <text evidence="2">The sequence shown here is derived from an EMBL/GenBank/DDBJ whole genome shotgun (WGS) entry which is preliminary data.</text>
</comment>
<accession>A0A5B7DV41</accession>
<proteinExistence type="predicted"/>
<evidence type="ECO:0000313" key="2">
    <source>
        <dbReference type="EMBL" id="MPC24929.1"/>
    </source>
</evidence>
<sequence>MSRGPVSLSVLEKRTSTNFAVHLSPICLTFGDYSLMKDFNNNNDNSNNNNNNNNTNNNNATNDK</sequence>
<dbReference type="EMBL" id="VSRR010001391">
    <property type="protein sequence ID" value="MPC24929.1"/>
    <property type="molecule type" value="Genomic_DNA"/>
</dbReference>
<reference evidence="2 3" key="1">
    <citation type="submission" date="2019-05" db="EMBL/GenBank/DDBJ databases">
        <title>Another draft genome of Portunus trituberculatus and its Hox gene families provides insights of decapod evolution.</title>
        <authorList>
            <person name="Jeong J.-H."/>
            <person name="Song I."/>
            <person name="Kim S."/>
            <person name="Choi T."/>
            <person name="Kim D."/>
            <person name="Ryu S."/>
            <person name="Kim W."/>
        </authorList>
    </citation>
    <scope>NUCLEOTIDE SEQUENCE [LARGE SCALE GENOMIC DNA]</scope>
    <source>
        <tissue evidence="2">Muscle</tissue>
    </source>
</reference>
<protein>
    <submittedName>
        <fullName evidence="2">Uncharacterized protein</fullName>
    </submittedName>
</protein>
<dbReference type="AlphaFoldDB" id="A0A5B7DV41"/>
<keyword evidence="3" id="KW-1185">Reference proteome</keyword>
<evidence type="ECO:0000256" key="1">
    <source>
        <dbReference type="SAM" id="MobiDB-lite"/>
    </source>
</evidence>
<evidence type="ECO:0000313" key="3">
    <source>
        <dbReference type="Proteomes" id="UP000324222"/>
    </source>
</evidence>
<name>A0A5B7DV41_PORTR</name>
<gene>
    <name evidence="2" type="ORF">E2C01_018023</name>
</gene>
<feature type="compositionally biased region" description="Low complexity" evidence="1">
    <location>
        <begin position="40"/>
        <end position="64"/>
    </location>
</feature>